<evidence type="ECO:0000256" key="8">
    <source>
        <dbReference type="SAM" id="Phobius"/>
    </source>
</evidence>
<dbReference type="PANTHER" id="PTHR23513">
    <property type="entry name" value="INTEGRAL MEMBRANE EFFLUX PROTEIN-RELATED"/>
    <property type="match status" value="1"/>
</dbReference>
<evidence type="ECO:0000256" key="3">
    <source>
        <dbReference type="ARBA" id="ARBA00022475"/>
    </source>
</evidence>
<evidence type="ECO:0000256" key="5">
    <source>
        <dbReference type="ARBA" id="ARBA00022989"/>
    </source>
</evidence>
<dbReference type="CDD" id="cd06173">
    <property type="entry name" value="MFS_MefA_like"/>
    <property type="match status" value="1"/>
</dbReference>
<dbReference type="SUPFAM" id="SSF103473">
    <property type="entry name" value="MFS general substrate transporter"/>
    <property type="match status" value="1"/>
</dbReference>
<feature type="transmembrane region" description="Helical" evidence="8">
    <location>
        <begin position="168"/>
        <end position="196"/>
    </location>
</feature>
<keyword evidence="2" id="KW-0813">Transport</keyword>
<dbReference type="RefSeq" id="WP_184580284.1">
    <property type="nucleotide sequence ID" value="NZ_JACHJL010000038.1"/>
</dbReference>
<keyword evidence="10" id="KW-1185">Reference proteome</keyword>
<dbReference type="InterPro" id="IPR010290">
    <property type="entry name" value="TM_effector"/>
</dbReference>
<feature type="transmembrane region" description="Helical" evidence="8">
    <location>
        <begin position="226"/>
        <end position="243"/>
    </location>
</feature>
<gene>
    <name evidence="9" type="ORF">FHS42_007378</name>
</gene>
<name>A0A7W9QHB2_9ACTN</name>
<keyword evidence="5 8" id="KW-1133">Transmembrane helix</keyword>
<feature type="transmembrane region" description="Helical" evidence="8">
    <location>
        <begin position="84"/>
        <end position="104"/>
    </location>
</feature>
<evidence type="ECO:0000313" key="10">
    <source>
        <dbReference type="Proteomes" id="UP000588098"/>
    </source>
</evidence>
<feature type="transmembrane region" description="Helical" evidence="8">
    <location>
        <begin position="375"/>
        <end position="399"/>
    </location>
</feature>
<accession>A0A7W9QHB2</accession>
<dbReference type="EMBL" id="JACHJL010000038">
    <property type="protein sequence ID" value="MBB5940280.1"/>
    <property type="molecule type" value="Genomic_DNA"/>
</dbReference>
<dbReference type="GO" id="GO:0005886">
    <property type="term" value="C:plasma membrane"/>
    <property type="evidence" value="ECO:0007669"/>
    <property type="project" value="UniProtKB-SubCell"/>
</dbReference>
<feature type="transmembrane region" description="Helical" evidence="8">
    <location>
        <begin position="144"/>
        <end position="162"/>
    </location>
</feature>
<protein>
    <submittedName>
        <fullName evidence="9">ENTS family enterobactin (Siderophore) exporter</fullName>
    </submittedName>
</protein>
<proteinExistence type="predicted"/>
<dbReference type="Proteomes" id="UP000588098">
    <property type="component" value="Unassembled WGS sequence"/>
</dbReference>
<sequence length="454" mass="46184">MRLGQLVIDVRPLKESRDYRWLFTGRVGLLLGSALTETAATWQVYEISGSTLAVGLNAVISSVAMVTGLMYGGKLADRVDRRKVLMMVRLPGILLAVLLAANSLLDEPSLAVVISASALIELTAGLGAPSSYAAVPSLVGSDRLAAVGALNGITTQLCYMLGPAIAGLLIAGPGIVICYVANAVGFVVFAGAVVFIRPMPPVGRSQDKRDGVPLREGLSFVARNRVLAGVLIIDSSAMLFAMPKGLFPALAMENIGGGATTFGLLAAAPGFGAIIGAATSGWTSRVSRPGMVVIGASMVWAAAVVGFGLTTSLPLALLFLALAGAGDLISEVLRSALLQHYTPDRLRGRVTSLWLAQANFAPALGNARAGAVAQFFSAATSVVSGGLLALGGAVLLGAVNPQLRKASLAPGTGADTAEAGPARDADVTTADATKTDTADADVTKAAATPEQHDA</sequence>
<feature type="transmembrane region" description="Helical" evidence="8">
    <location>
        <begin position="255"/>
        <end position="278"/>
    </location>
</feature>
<feature type="transmembrane region" description="Helical" evidence="8">
    <location>
        <begin position="110"/>
        <end position="132"/>
    </location>
</feature>
<feature type="region of interest" description="Disordered" evidence="7">
    <location>
        <begin position="409"/>
        <end position="454"/>
    </location>
</feature>
<dbReference type="PANTHER" id="PTHR23513:SF9">
    <property type="entry name" value="ENTEROBACTIN EXPORTER ENTS"/>
    <property type="match status" value="1"/>
</dbReference>
<comment type="caution">
    <text evidence="9">The sequence shown here is derived from an EMBL/GenBank/DDBJ whole genome shotgun (WGS) entry which is preliminary data.</text>
</comment>
<evidence type="ECO:0000256" key="7">
    <source>
        <dbReference type="SAM" id="MobiDB-lite"/>
    </source>
</evidence>
<reference evidence="9 10" key="1">
    <citation type="submission" date="2020-08" db="EMBL/GenBank/DDBJ databases">
        <title>Genomic Encyclopedia of Type Strains, Phase III (KMG-III): the genomes of soil and plant-associated and newly described type strains.</title>
        <authorList>
            <person name="Whitman W."/>
        </authorList>
    </citation>
    <scope>NUCLEOTIDE SEQUENCE [LARGE SCALE GENOMIC DNA]</scope>
    <source>
        <strain evidence="9 10">CECT 8305</strain>
    </source>
</reference>
<organism evidence="9 10">
    <name type="scientific">Streptomyces zagrosensis</name>
    <dbReference type="NCBI Taxonomy" id="1042984"/>
    <lineage>
        <taxon>Bacteria</taxon>
        <taxon>Bacillati</taxon>
        <taxon>Actinomycetota</taxon>
        <taxon>Actinomycetes</taxon>
        <taxon>Kitasatosporales</taxon>
        <taxon>Streptomycetaceae</taxon>
        <taxon>Streptomyces</taxon>
    </lineage>
</organism>
<evidence type="ECO:0000256" key="1">
    <source>
        <dbReference type="ARBA" id="ARBA00004429"/>
    </source>
</evidence>
<dbReference type="AlphaFoldDB" id="A0A7W9QHB2"/>
<feature type="transmembrane region" description="Helical" evidence="8">
    <location>
        <begin position="51"/>
        <end position="72"/>
    </location>
</feature>
<dbReference type="InterPro" id="IPR036259">
    <property type="entry name" value="MFS_trans_sf"/>
</dbReference>
<keyword evidence="3" id="KW-1003">Cell membrane</keyword>
<dbReference type="Pfam" id="PF05977">
    <property type="entry name" value="MFS_3"/>
    <property type="match status" value="1"/>
</dbReference>
<evidence type="ECO:0000313" key="9">
    <source>
        <dbReference type="EMBL" id="MBB5940280.1"/>
    </source>
</evidence>
<evidence type="ECO:0000256" key="2">
    <source>
        <dbReference type="ARBA" id="ARBA00022448"/>
    </source>
</evidence>
<evidence type="ECO:0000256" key="6">
    <source>
        <dbReference type="ARBA" id="ARBA00023136"/>
    </source>
</evidence>
<keyword evidence="6 8" id="KW-0472">Membrane</keyword>
<evidence type="ECO:0000256" key="4">
    <source>
        <dbReference type="ARBA" id="ARBA00022692"/>
    </source>
</evidence>
<keyword evidence="4 8" id="KW-0812">Transmembrane</keyword>
<comment type="subcellular location">
    <subcellularLocation>
        <location evidence="1">Cell inner membrane</location>
        <topology evidence="1">Multi-pass membrane protein</topology>
    </subcellularLocation>
</comment>
<dbReference type="Gene3D" id="1.20.1250.20">
    <property type="entry name" value="MFS general substrate transporter like domains"/>
    <property type="match status" value="1"/>
</dbReference>
<feature type="transmembrane region" description="Helical" evidence="8">
    <location>
        <begin position="21"/>
        <end position="45"/>
    </location>
</feature>